<dbReference type="AlphaFoldDB" id="A0A939LX79"/>
<comment type="caution">
    <text evidence="3">The sequence shown here is derived from an EMBL/GenBank/DDBJ whole genome shotgun (WGS) entry which is preliminary data.</text>
</comment>
<reference evidence="3" key="1">
    <citation type="submission" date="2021-03" db="EMBL/GenBank/DDBJ databases">
        <title>Leucobacter chromiisoli sp. nov., isolated from chromium-containing soil of chemical plant.</title>
        <authorList>
            <person name="Xu Z."/>
        </authorList>
    </citation>
    <scope>NUCLEOTIDE SEQUENCE</scope>
    <source>
        <strain evidence="3">A2</strain>
    </source>
</reference>
<feature type="region of interest" description="Disordered" evidence="1">
    <location>
        <begin position="47"/>
        <end position="66"/>
    </location>
</feature>
<keyword evidence="4" id="KW-1185">Reference proteome</keyword>
<dbReference type="Proteomes" id="UP000664398">
    <property type="component" value="Unassembled WGS sequence"/>
</dbReference>
<proteinExistence type="predicted"/>
<keyword evidence="2" id="KW-0812">Transmembrane</keyword>
<organism evidence="3 4">
    <name type="scientific">Leucobacter ruminantium</name>
    <dbReference type="NCBI Taxonomy" id="1289170"/>
    <lineage>
        <taxon>Bacteria</taxon>
        <taxon>Bacillati</taxon>
        <taxon>Actinomycetota</taxon>
        <taxon>Actinomycetes</taxon>
        <taxon>Micrococcales</taxon>
        <taxon>Microbacteriaceae</taxon>
        <taxon>Leucobacter</taxon>
    </lineage>
</organism>
<accession>A0A939LX79</accession>
<keyword evidence="2" id="KW-0472">Membrane</keyword>
<keyword evidence="2" id="KW-1133">Transmembrane helix</keyword>
<evidence type="ECO:0000313" key="3">
    <source>
        <dbReference type="EMBL" id="MBO1804598.1"/>
    </source>
</evidence>
<sequence length="66" mass="6983">MDERTVFLLVITVLSLGALGCFSAALYFWAAQGGHLRAAERLERRAAAASARPARPSSSAPAAHED</sequence>
<name>A0A939LX79_9MICO</name>
<dbReference type="EMBL" id="JAGDYL010000006">
    <property type="protein sequence ID" value="MBO1804598.1"/>
    <property type="molecule type" value="Genomic_DNA"/>
</dbReference>
<evidence type="ECO:0000313" key="4">
    <source>
        <dbReference type="Proteomes" id="UP000664398"/>
    </source>
</evidence>
<dbReference type="PROSITE" id="PS51257">
    <property type="entry name" value="PROKAR_LIPOPROTEIN"/>
    <property type="match status" value="1"/>
</dbReference>
<protein>
    <recommendedName>
        <fullName evidence="5">Lipoprotein</fullName>
    </recommendedName>
</protein>
<evidence type="ECO:0008006" key="5">
    <source>
        <dbReference type="Google" id="ProtNLM"/>
    </source>
</evidence>
<evidence type="ECO:0000256" key="2">
    <source>
        <dbReference type="SAM" id="Phobius"/>
    </source>
</evidence>
<evidence type="ECO:0000256" key="1">
    <source>
        <dbReference type="SAM" id="MobiDB-lite"/>
    </source>
</evidence>
<dbReference type="RefSeq" id="WP_208045094.1">
    <property type="nucleotide sequence ID" value="NZ_JAGDYL010000006.1"/>
</dbReference>
<feature type="transmembrane region" description="Helical" evidence="2">
    <location>
        <begin position="6"/>
        <end position="29"/>
    </location>
</feature>
<gene>
    <name evidence="3" type="ORF">J4H91_04600</name>
</gene>